<reference evidence="1" key="1">
    <citation type="submission" date="2021-03" db="EMBL/GenBank/DDBJ databases">
        <title>Draft genome sequence of rust myrtle Austropuccinia psidii MF-1, a brazilian biotype.</title>
        <authorList>
            <person name="Quecine M.C."/>
            <person name="Pachon D.M.R."/>
            <person name="Bonatelli M.L."/>
            <person name="Correr F.H."/>
            <person name="Franceschini L.M."/>
            <person name="Leite T.F."/>
            <person name="Margarido G.R.A."/>
            <person name="Almeida C.A."/>
            <person name="Ferrarezi J.A."/>
            <person name="Labate C.A."/>
        </authorList>
    </citation>
    <scope>NUCLEOTIDE SEQUENCE</scope>
    <source>
        <strain evidence="1">MF-1</strain>
    </source>
</reference>
<dbReference type="AlphaFoldDB" id="A0A9Q3IIF8"/>
<dbReference type="Proteomes" id="UP000765509">
    <property type="component" value="Unassembled WGS sequence"/>
</dbReference>
<protein>
    <submittedName>
        <fullName evidence="1">Uncharacterized protein</fullName>
    </submittedName>
</protein>
<sequence>MKPMSKEDQESPTSYVKFLISVENIYLNDSSLIPCSNPSQIASTCFTLYWCSGAQHFKVGATFATMEITLLELHMAYKRHIQIMAIWPYLSVMAKLVV</sequence>
<dbReference type="EMBL" id="AVOT02044901">
    <property type="protein sequence ID" value="MBW0540250.1"/>
    <property type="molecule type" value="Genomic_DNA"/>
</dbReference>
<gene>
    <name evidence="1" type="ORF">O181_079965</name>
</gene>
<evidence type="ECO:0000313" key="2">
    <source>
        <dbReference type="Proteomes" id="UP000765509"/>
    </source>
</evidence>
<name>A0A9Q3IIF8_9BASI</name>
<organism evidence="1 2">
    <name type="scientific">Austropuccinia psidii MF-1</name>
    <dbReference type="NCBI Taxonomy" id="1389203"/>
    <lineage>
        <taxon>Eukaryota</taxon>
        <taxon>Fungi</taxon>
        <taxon>Dikarya</taxon>
        <taxon>Basidiomycota</taxon>
        <taxon>Pucciniomycotina</taxon>
        <taxon>Pucciniomycetes</taxon>
        <taxon>Pucciniales</taxon>
        <taxon>Sphaerophragmiaceae</taxon>
        <taxon>Austropuccinia</taxon>
    </lineage>
</organism>
<keyword evidence="2" id="KW-1185">Reference proteome</keyword>
<proteinExistence type="predicted"/>
<accession>A0A9Q3IIF8</accession>
<evidence type="ECO:0000313" key="1">
    <source>
        <dbReference type="EMBL" id="MBW0540250.1"/>
    </source>
</evidence>
<comment type="caution">
    <text evidence="1">The sequence shown here is derived from an EMBL/GenBank/DDBJ whole genome shotgun (WGS) entry which is preliminary data.</text>
</comment>